<evidence type="ECO:0000256" key="2">
    <source>
        <dbReference type="ARBA" id="ARBA00022714"/>
    </source>
</evidence>
<dbReference type="InterPro" id="IPR036010">
    <property type="entry name" value="2Fe-2S_ferredoxin-like_sf"/>
</dbReference>
<evidence type="ECO:0000256" key="6">
    <source>
        <dbReference type="ARBA" id="ARBA00023014"/>
    </source>
</evidence>
<dbReference type="CDD" id="cd06185">
    <property type="entry name" value="PDR_like"/>
    <property type="match status" value="1"/>
</dbReference>
<dbReference type="CDD" id="cd00207">
    <property type="entry name" value="fer2"/>
    <property type="match status" value="1"/>
</dbReference>
<gene>
    <name evidence="9" type="ORF">F0357_22170</name>
</gene>
<keyword evidence="4" id="KW-0560">Oxidoreductase</keyword>
<dbReference type="PROSITE" id="PS51085">
    <property type="entry name" value="2FE2S_FER_2"/>
    <property type="match status" value="1"/>
</dbReference>
<dbReference type="InterPro" id="IPR012675">
    <property type="entry name" value="Beta-grasp_dom_sf"/>
</dbReference>
<keyword evidence="3" id="KW-0479">Metal-binding</keyword>
<organism evidence="9 10">
    <name type="scientific">Segnochrobactrum spirostomi</name>
    <dbReference type="NCBI Taxonomy" id="2608987"/>
    <lineage>
        <taxon>Bacteria</taxon>
        <taxon>Pseudomonadati</taxon>
        <taxon>Pseudomonadota</taxon>
        <taxon>Alphaproteobacteria</taxon>
        <taxon>Hyphomicrobiales</taxon>
        <taxon>Segnochrobactraceae</taxon>
        <taxon>Segnochrobactrum</taxon>
    </lineage>
</organism>
<keyword evidence="5" id="KW-0408">Iron</keyword>
<accession>A0A6A7Y7H4</accession>
<keyword evidence="6" id="KW-0411">Iron-sulfur</keyword>
<dbReference type="PANTHER" id="PTHR47354:SF1">
    <property type="entry name" value="CARNITINE MONOOXYGENASE REDUCTASE SUBUNIT"/>
    <property type="match status" value="1"/>
</dbReference>
<evidence type="ECO:0000256" key="4">
    <source>
        <dbReference type="ARBA" id="ARBA00023002"/>
    </source>
</evidence>
<dbReference type="SUPFAM" id="SSF52343">
    <property type="entry name" value="Ferredoxin reductase-like, C-terminal NADP-linked domain"/>
    <property type="match status" value="1"/>
</dbReference>
<sequence length="318" mass="33385">MSSPELLSLKIVRRRDIAERVVALDLAAPDGAPLPAFTAGAHLDVHVAPGVTRCYSLWGDPADSRLYRIAVLLEPSGRGGSKAVHGGLPEGGAVTVGLPRNAFPLDEGAPHTLLLAGGIGITPLLAMAARLTAIGRPFALHAFFRSAAAAPLRDEAEQLAGTRLHVHLDDEPSSRLDLAALAAAQPPGTHAYVCGPRGFMEAAVAALRMRLPEGAIHTESFSPPEAEAGDRPFICDLARSGRSIPVPADRSLLSVLIESGLPMDWSCEQGLCGVCVTPVLGGVPDHRDHYLSPAERVGNTLMTPCCSRALTDRLVLDL</sequence>
<keyword evidence="1" id="KW-0285">Flavoprotein</keyword>
<dbReference type="PRINTS" id="PR00409">
    <property type="entry name" value="PHDIOXRDTASE"/>
</dbReference>
<dbReference type="SUPFAM" id="SSF54292">
    <property type="entry name" value="2Fe-2S ferredoxin-like"/>
    <property type="match status" value="1"/>
</dbReference>
<name>A0A6A7Y7H4_9HYPH</name>
<dbReference type="EMBL" id="VWNA01000003">
    <property type="protein sequence ID" value="MQT15310.1"/>
    <property type="molecule type" value="Genomic_DNA"/>
</dbReference>
<evidence type="ECO:0000259" key="8">
    <source>
        <dbReference type="PROSITE" id="PS51384"/>
    </source>
</evidence>
<dbReference type="InterPro" id="IPR001041">
    <property type="entry name" value="2Fe-2S_ferredoxin-type"/>
</dbReference>
<dbReference type="Gene3D" id="2.40.30.10">
    <property type="entry name" value="Translation factors"/>
    <property type="match status" value="1"/>
</dbReference>
<dbReference type="InterPro" id="IPR017927">
    <property type="entry name" value="FAD-bd_FR_type"/>
</dbReference>
<evidence type="ECO:0000256" key="1">
    <source>
        <dbReference type="ARBA" id="ARBA00022630"/>
    </source>
</evidence>
<feature type="domain" description="2Fe-2S ferredoxin-type" evidence="7">
    <location>
        <begin position="233"/>
        <end position="318"/>
    </location>
</feature>
<dbReference type="Gene3D" id="3.40.50.80">
    <property type="entry name" value="Nucleotide-binding domain of ferredoxin-NADP reductase (FNR) module"/>
    <property type="match status" value="1"/>
</dbReference>
<dbReference type="InterPro" id="IPR039261">
    <property type="entry name" value="FNR_nucleotide-bd"/>
</dbReference>
<dbReference type="PROSITE" id="PS51384">
    <property type="entry name" value="FAD_FR"/>
    <property type="match status" value="1"/>
</dbReference>
<dbReference type="GO" id="GO:0046872">
    <property type="term" value="F:metal ion binding"/>
    <property type="evidence" value="ECO:0007669"/>
    <property type="project" value="UniProtKB-KW"/>
</dbReference>
<keyword evidence="2" id="KW-0001">2Fe-2S</keyword>
<dbReference type="PROSITE" id="PS00197">
    <property type="entry name" value="2FE2S_FER_1"/>
    <property type="match status" value="1"/>
</dbReference>
<dbReference type="GO" id="GO:0016491">
    <property type="term" value="F:oxidoreductase activity"/>
    <property type="evidence" value="ECO:0007669"/>
    <property type="project" value="UniProtKB-KW"/>
</dbReference>
<evidence type="ECO:0000259" key="7">
    <source>
        <dbReference type="PROSITE" id="PS51085"/>
    </source>
</evidence>
<protein>
    <submittedName>
        <fullName evidence="9">Oxidoreductase</fullName>
    </submittedName>
</protein>
<dbReference type="InterPro" id="IPR050415">
    <property type="entry name" value="MRET"/>
</dbReference>
<evidence type="ECO:0000256" key="3">
    <source>
        <dbReference type="ARBA" id="ARBA00022723"/>
    </source>
</evidence>
<keyword evidence="10" id="KW-1185">Reference proteome</keyword>
<dbReference type="GO" id="GO:0051537">
    <property type="term" value="F:2 iron, 2 sulfur cluster binding"/>
    <property type="evidence" value="ECO:0007669"/>
    <property type="project" value="UniProtKB-KW"/>
</dbReference>
<dbReference type="SUPFAM" id="SSF63380">
    <property type="entry name" value="Riboflavin synthase domain-like"/>
    <property type="match status" value="1"/>
</dbReference>
<dbReference type="RefSeq" id="WP_153490239.1">
    <property type="nucleotide sequence ID" value="NZ_VWNA01000003.1"/>
</dbReference>
<comment type="caution">
    <text evidence="9">The sequence shown here is derived from an EMBL/GenBank/DDBJ whole genome shotgun (WGS) entry which is preliminary data.</text>
</comment>
<evidence type="ECO:0000313" key="10">
    <source>
        <dbReference type="Proteomes" id="UP000332515"/>
    </source>
</evidence>
<proteinExistence type="predicted"/>
<dbReference type="AlphaFoldDB" id="A0A6A7Y7H4"/>
<evidence type="ECO:0000256" key="5">
    <source>
        <dbReference type="ARBA" id="ARBA00023004"/>
    </source>
</evidence>
<reference evidence="9 10" key="1">
    <citation type="submission" date="2019-09" db="EMBL/GenBank/DDBJ databases">
        <title>Segnochrobactrum spirostomi gen. nov., sp. nov., isolated from the ciliate Spirostomum cf. yagiui and description of a novel family, Segnochrobactraceae fam. nov. within the order Rhizobiales of the class Alphaproteobacteria.</title>
        <authorList>
            <person name="Akter S."/>
            <person name="Shazib S.U.A."/>
            <person name="Shin M.K."/>
        </authorList>
    </citation>
    <scope>NUCLEOTIDE SEQUENCE [LARGE SCALE GENOMIC DNA]</scope>
    <source>
        <strain evidence="9 10">Sp-1</strain>
    </source>
</reference>
<dbReference type="InterPro" id="IPR006058">
    <property type="entry name" value="2Fe2S_fd_BS"/>
</dbReference>
<dbReference type="Proteomes" id="UP000332515">
    <property type="component" value="Unassembled WGS sequence"/>
</dbReference>
<dbReference type="InterPro" id="IPR017938">
    <property type="entry name" value="Riboflavin_synthase-like_b-brl"/>
</dbReference>
<dbReference type="Gene3D" id="3.10.20.30">
    <property type="match status" value="1"/>
</dbReference>
<evidence type="ECO:0000313" key="9">
    <source>
        <dbReference type="EMBL" id="MQT15310.1"/>
    </source>
</evidence>
<dbReference type="Pfam" id="PF00111">
    <property type="entry name" value="Fer2"/>
    <property type="match status" value="1"/>
</dbReference>
<feature type="domain" description="FAD-binding FR-type" evidence="8">
    <location>
        <begin position="4"/>
        <end position="106"/>
    </location>
</feature>
<dbReference type="PANTHER" id="PTHR47354">
    <property type="entry name" value="NADH OXIDOREDUCTASE HCR"/>
    <property type="match status" value="1"/>
</dbReference>